<dbReference type="InterPro" id="IPR024079">
    <property type="entry name" value="MetalloPept_cat_dom_sf"/>
</dbReference>
<dbReference type="Proteomes" id="UP001287356">
    <property type="component" value="Unassembled WGS sequence"/>
</dbReference>
<reference evidence="1" key="2">
    <citation type="submission" date="2023-06" db="EMBL/GenBank/DDBJ databases">
        <authorList>
            <consortium name="Lawrence Berkeley National Laboratory"/>
            <person name="Haridas S."/>
            <person name="Hensen N."/>
            <person name="Bonometti L."/>
            <person name="Westerberg I."/>
            <person name="Brannstrom I.O."/>
            <person name="Guillou S."/>
            <person name="Cros-Aarteil S."/>
            <person name="Calhoun S."/>
            <person name="Kuo A."/>
            <person name="Mondo S."/>
            <person name="Pangilinan J."/>
            <person name="Riley R."/>
            <person name="Labutti K."/>
            <person name="Andreopoulos B."/>
            <person name="Lipzen A."/>
            <person name="Chen C."/>
            <person name="Yanf M."/>
            <person name="Daum C."/>
            <person name="Ng V."/>
            <person name="Clum A."/>
            <person name="Steindorff A."/>
            <person name="Ohm R."/>
            <person name="Martin F."/>
            <person name="Silar P."/>
            <person name="Natvig D."/>
            <person name="Lalanne C."/>
            <person name="Gautier V."/>
            <person name="Ament-Velasquez S.L."/>
            <person name="Kruys A."/>
            <person name="Hutchinson M.I."/>
            <person name="Powell A.J."/>
            <person name="Barry K."/>
            <person name="Miller A.N."/>
            <person name="Grigoriev I.V."/>
            <person name="Debuchy R."/>
            <person name="Gladieux P."/>
            <person name="Thoren M.H."/>
            <person name="Johannesson H."/>
        </authorList>
    </citation>
    <scope>NUCLEOTIDE SEQUENCE</scope>
    <source>
        <strain evidence="1">CBS 958.72</strain>
    </source>
</reference>
<keyword evidence="2" id="KW-1185">Reference proteome</keyword>
<reference evidence="1" key="1">
    <citation type="journal article" date="2023" name="Mol. Phylogenet. Evol.">
        <title>Genome-scale phylogeny and comparative genomics of the fungal order Sordariales.</title>
        <authorList>
            <person name="Hensen N."/>
            <person name="Bonometti L."/>
            <person name="Westerberg I."/>
            <person name="Brannstrom I.O."/>
            <person name="Guillou S."/>
            <person name="Cros-Aarteil S."/>
            <person name="Calhoun S."/>
            <person name="Haridas S."/>
            <person name="Kuo A."/>
            <person name="Mondo S."/>
            <person name="Pangilinan J."/>
            <person name="Riley R."/>
            <person name="LaButti K."/>
            <person name="Andreopoulos B."/>
            <person name="Lipzen A."/>
            <person name="Chen C."/>
            <person name="Yan M."/>
            <person name="Daum C."/>
            <person name="Ng V."/>
            <person name="Clum A."/>
            <person name="Steindorff A."/>
            <person name="Ohm R.A."/>
            <person name="Martin F."/>
            <person name="Silar P."/>
            <person name="Natvig D.O."/>
            <person name="Lalanne C."/>
            <person name="Gautier V."/>
            <person name="Ament-Velasquez S.L."/>
            <person name="Kruys A."/>
            <person name="Hutchinson M.I."/>
            <person name="Powell A.J."/>
            <person name="Barry K."/>
            <person name="Miller A.N."/>
            <person name="Grigoriev I.V."/>
            <person name="Debuchy R."/>
            <person name="Gladieux P."/>
            <person name="Hiltunen Thoren M."/>
            <person name="Johannesson H."/>
        </authorList>
    </citation>
    <scope>NUCLEOTIDE SEQUENCE</scope>
    <source>
        <strain evidence="1">CBS 958.72</strain>
    </source>
</reference>
<protein>
    <recommendedName>
        <fullName evidence="3">Peptidase metallopeptidase domain-containing protein</fullName>
    </recommendedName>
</protein>
<comment type="caution">
    <text evidence="1">The sequence shown here is derived from an EMBL/GenBank/DDBJ whole genome shotgun (WGS) entry which is preliminary data.</text>
</comment>
<dbReference type="Gene3D" id="3.40.390.10">
    <property type="entry name" value="Collagenase (Catalytic Domain)"/>
    <property type="match status" value="1"/>
</dbReference>
<evidence type="ECO:0000313" key="1">
    <source>
        <dbReference type="EMBL" id="KAK3379653.1"/>
    </source>
</evidence>
<name>A0AAE0NDS2_9PEZI</name>
<dbReference type="GO" id="GO:0008237">
    <property type="term" value="F:metallopeptidase activity"/>
    <property type="evidence" value="ECO:0007669"/>
    <property type="project" value="InterPro"/>
</dbReference>
<dbReference type="SUPFAM" id="SSF55486">
    <property type="entry name" value="Metalloproteases ('zincins'), catalytic domain"/>
    <property type="match status" value="1"/>
</dbReference>
<organism evidence="1 2">
    <name type="scientific">Lasiosphaeria ovina</name>
    <dbReference type="NCBI Taxonomy" id="92902"/>
    <lineage>
        <taxon>Eukaryota</taxon>
        <taxon>Fungi</taxon>
        <taxon>Dikarya</taxon>
        <taxon>Ascomycota</taxon>
        <taxon>Pezizomycotina</taxon>
        <taxon>Sordariomycetes</taxon>
        <taxon>Sordariomycetidae</taxon>
        <taxon>Sordariales</taxon>
        <taxon>Lasiosphaeriaceae</taxon>
        <taxon>Lasiosphaeria</taxon>
    </lineage>
</organism>
<dbReference type="EMBL" id="JAULSN010000002">
    <property type="protein sequence ID" value="KAK3379653.1"/>
    <property type="molecule type" value="Genomic_DNA"/>
</dbReference>
<proteinExistence type="predicted"/>
<evidence type="ECO:0000313" key="2">
    <source>
        <dbReference type="Proteomes" id="UP001287356"/>
    </source>
</evidence>
<sequence>MRAVDCHQPPELTKDELKMIALHCTTECAIKTSRILSARAGHENMLPRWKPHSVVTFAFLEESFPTPHNAACVESALSVAVDDWNSRRIHVRLQRVAQDERPVFVVAYRGRKRQDYAKAFFPNFNFNKRVLKVFEPALSVGSGDFLAVILCHELGHILGLRHDNADVVESGYPSVELTPPNPHSIMMSPLFAGTKVGIQESDVKALNTLYSMDNKSTLHGFPVVTIDPGTLEQPSHEHSRETLHEEAGPAIAGAQVPHAQEELVHEKLASSWHEAYAAGGDDAASQGELNAEKKHAINNDVNDDLHEDLNGGLDNHMEDVDDDNTAADMSQCFEGPDIRDSREEYLEWVTLSLEKAAAAIDDQQSVEFVAALERDSLDALVLPTCVAPVVPALGGCPILTVPLGFLL</sequence>
<accession>A0AAE0NDS2</accession>
<dbReference type="AlphaFoldDB" id="A0AAE0NDS2"/>
<gene>
    <name evidence="1" type="ORF">B0T24DRAFT_717172</name>
</gene>
<evidence type="ECO:0008006" key="3">
    <source>
        <dbReference type="Google" id="ProtNLM"/>
    </source>
</evidence>